<evidence type="ECO:0000313" key="3">
    <source>
        <dbReference type="Proteomes" id="UP001153269"/>
    </source>
</evidence>
<reference evidence="2" key="1">
    <citation type="submission" date="2020-03" db="EMBL/GenBank/DDBJ databases">
        <authorList>
            <person name="Weist P."/>
        </authorList>
    </citation>
    <scope>NUCLEOTIDE SEQUENCE</scope>
</reference>
<name>A0A9N7ZCT2_PLEPL</name>
<feature type="compositionally biased region" description="Basic and acidic residues" evidence="1">
    <location>
        <begin position="1"/>
        <end position="12"/>
    </location>
</feature>
<protein>
    <submittedName>
        <fullName evidence="2">Uncharacterized protein</fullName>
    </submittedName>
</protein>
<dbReference type="EMBL" id="CADEAL010004424">
    <property type="protein sequence ID" value="CAB1459271.1"/>
    <property type="molecule type" value="Genomic_DNA"/>
</dbReference>
<feature type="compositionally biased region" description="Acidic residues" evidence="1">
    <location>
        <begin position="143"/>
        <end position="156"/>
    </location>
</feature>
<proteinExistence type="predicted"/>
<sequence length="173" mass="19242">MAMKERERETDRGVWALQTPLSPDKRSCSLVSDAQEPRHASLPLTTALSAVTQQTPYWAKARQWEPSTIPRDVLIASVRARKKPDAAVEAGVEKTGQGRRLFGNDPAESVSSSNQTRGGWLRRSGAPGAVLTQNRTTHIEAGWAEEEGEQEEENEEKENHIRQMLLRSKTAGR</sequence>
<evidence type="ECO:0000256" key="1">
    <source>
        <dbReference type="SAM" id="MobiDB-lite"/>
    </source>
</evidence>
<comment type="caution">
    <text evidence="2">The sequence shown here is derived from an EMBL/GenBank/DDBJ whole genome shotgun (WGS) entry which is preliminary data.</text>
</comment>
<accession>A0A9N7ZCT2</accession>
<evidence type="ECO:0000313" key="2">
    <source>
        <dbReference type="EMBL" id="CAB1459271.1"/>
    </source>
</evidence>
<feature type="region of interest" description="Disordered" evidence="1">
    <location>
        <begin position="1"/>
        <end position="34"/>
    </location>
</feature>
<keyword evidence="3" id="KW-1185">Reference proteome</keyword>
<dbReference type="AlphaFoldDB" id="A0A9N7ZCT2"/>
<dbReference type="Proteomes" id="UP001153269">
    <property type="component" value="Unassembled WGS sequence"/>
</dbReference>
<feature type="region of interest" description="Disordered" evidence="1">
    <location>
        <begin position="87"/>
        <end position="173"/>
    </location>
</feature>
<gene>
    <name evidence="2" type="ORF">PLEPLA_LOCUS47108</name>
</gene>
<organism evidence="2 3">
    <name type="scientific">Pleuronectes platessa</name>
    <name type="common">European plaice</name>
    <dbReference type="NCBI Taxonomy" id="8262"/>
    <lineage>
        <taxon>Eukaryota</taxon>
        <taxon>Metazoa</taxon>
        <taxon>Chordata</taxon>
        <taxon>Craniata</taxon>
        <taxon>Vertebrata</taxon>
        <taxon>Euteleostomi</taxon>
        <taxon>Actinopterygii</taxon>
        <taxon>Neopterygii</taxon>
        <taxon>Teleostei</taxon>
        <taxon>Neoteleostei</taxon>
        <taxon>Acanthomorphata</taxon>
        <taxon>Carangaria</taxon>
        <taxon>Pleuronectiformes</taxon>
        <taxon>Pleuronectoidei</taxon>
        <taxon>Pleuronectidae</taxon>
        <taxon>Pleuronectes</taxon>
    </lineage>
</organism>